<dbReference type="GO" id="GO:1990904">
    <property type="term" value="C:ribonucleoprotein complex"/>
    <property type="evidence" value="ECO:0007669"/>
    <property type="project" value="UniProtKB-KW"/>
</dbReference>
<dbReference type="Pfam" id="PF25045">
    <property type="entry name" value="vWA_Ro60"/>
    <property type="match status" value="1"/>
</dbReference>
<dbReference type="EMBL" id="JAWDGP010006980">
    <property type="protein sequence ID" value="KAK3732133.1"/>
    <property type="molecule type" value="Genomic_DNA"/>
</dbReference>
<comment type="subcellular location">
    <subcellularLocation>
        <location evidence="1">Cytoplasm</location>
    </subcellularLocation>
</comment>
<proteinExistence type="inferred from homology"/>
<evidence type="ECO:0000256" key="3">
    <source>
        <dbReference type="ARBA" id="ARBA00022490"/>
    </source>
</evidence>
<dbReference type="Pfam" id="PF05731">
    <property type="entry name" value="TROVE"/>
    <property type="match status" value="1"/>
</dbReference>
<keyword evidence="3" id="KW-0963">Cytoplasm</keyword>
<evidence type="ECO:0000313" key="9">
    <source>
        <dbReference type="Proteomes" id="UP001283361"/>
    </source>
</evidence>
<dbReference type="Gene3D" id="3.40.50.410">
    <property type="entry name" value="von Willebrand factor, type A domain"/>
    <property type="match status" value="1"/>
</dbReference>
<keyword evidence="9" id="KW-1185">Reference proteome</keyword>
<keyword evidence="6" id="KW-0687">Ribonucleoprotein</keyword>
<keyword evidence="4" id="KW-0479">Metal-binding</keyword>
<dbReference type="SUPFAM" id="SSF140864">
    <property type="entry name" value="TROVE domain-like"/>
    <property type="match status" value="1"/>
</dbReference>
<name>A0AAE1CSB2_9GAST</name>
<dbReference type="PANTHER" id="PTHR14202:SF0">
    <property type="entry name" value="RNA-BINDING PROTEIN RO60"/>
    <property type="match status" value="1"/>
</dbReference>
<sequence length="550" mass="61878">MTEASPSNLDLLTRLVCTGSENGYYNALERPDLSGQTPCLGSFLTKESGLGAVHRIRLIFNQKSFVSKEPLLFCLAKIIRSTPVTESHKEDKVRQEAYILVGQVCESADDLFTFVDLDKKVSESQKVGWGKGMRRLVNQWYESKTPRVLVSQVTKCKSARGWSHRDLIRQCHIPPGRKSKATSLVVSYLLSGKKEIGNYENSEEVEVKEVVSFLQALEALNVSNPEERELVRTLIEKHRFIERQIPSKLYKLVETYEGMIGHMSMEDLFQSIPKMALLGMLDKTAHQSSMVIERISNTDAVKEQKVNPIVILSALRKYTANRCKRWVRNGQLIKALQSAFDTSVQILPKLSGKSILIGVHLEGEGRKKLHVKGATYVTPAIASAHLIKFMHQTEVTATHVFFNERVQDLPINPQTPIVEILESLENCKVEDSNFDLAEPIKWAKQKRAKFENILVISDLKKVTSAQNFQDTVKQYRSEVFLPNCKVAVLGLSELTTIVADRKDLNLLEISGLNGSALKLLLHFFKGDLDFDTDKDDEAVCSDAQCTQNAL</sequence>
<dbReference type="AlphaFoldDB" id="A0AAE1CSB2"/>
<evidence type="ECO:0000259" key="7">
    <source>
        <dbReference type="PROSITE" id="PS50988"/>
    </source>
</evidence>
<dbReference type="GO" id="GO:0005737">
    <property type="term" value="C:cytoplasm"/>
    <property type="evidence" value="ECO:0007669"/>
    <property type="project" value="UniProtKB-SubCell"/>
</dbReference>
<evidence type="ECO:0000256" key="4">
    <source>
        <dbReference type="ARBA" id="ARBA00022723"/>
    </source>
</evidence>
<dbReference type="InterPro" id="IPR040322">
    <property type="entry name" value="TROVE2"/>
</dbReference>
<dbReference type="InterPro" id="IPR008858">
    <property type="entry name" value="TROVE_dom"/>
</dbReference>
<dbReference type="SUPFAM" id="SSF53300">
    <property type="entry name" value="vWA-like"/>
    <property type="match status" value="1"/>
</dbReference>
<evidence type="ECO:0000256" key="2">
    <source>
        <dbReference type="ARBA" id="ARBA00007814"/>
    </source>
</evidence>
<organism evidence="8 9">
    <name type="scientific">Elysia crispata</name>
    <name type="common">lettuce slug</name>
    <dbReference type="NCBI Taxonomy" id="231223"/>
    <lineage>
        <taxon>Eukaryota</taxon>
        <taxon>Metazoa</taxon>
        <taxon>Spiralia</taxon>
        <taxon>Lophotrochozoa</taxon>
        <taxon>Mollusca</taxon>
        <taxon>Gastropoda</taxon>
        <taxon>Heterobranchia</taxon>
        <taxon>Euthyneura</taxon>
        <taxon>Panpulmonata</taxon>
        <taxon>Sacoglossa</taxon>
        <taxon>Placobranchoidea</taxon>
        <taxon>Plakobranchidae</taxon>
        <taxon>Elysia</taxon>
    </lineage>
</organism>
<evidence type="ECO:0000256" key="5">
    <source>
        <dbReference type="ARBA" id="ARBA00022884"/>
    </source>
</evidence>
<dbReference type="InterPro" id="IPR056800">
    <property type="entry name" value="vWA_Ro60"/>
</dbReference>
<comment type="caution">
    <text evidence="8">The sequence shown here is derived from an EMBL/GenBank/DDBJ whole genome shotgun (WGS) entry which is preliminary data.</text>
</comment>
<evidence type="ECO:0000313" key="8">
    <source>
        <dbReference type="EMBL" id="KAK3732133.1"/>
    </source>
</evidence>
<protein>
    <recommendedName>
        <fullName evidence="7">TROVE domain-containing protein</fullName>
    </recommendedName>
</protein>
<feature type="domain" description="TROVE" evidence="7">
    <location>
        <begin position="1"/>
        <end position="352"/>
    </location>
</feature>
<evidence type="ECO:0000256" key="6">
    <source>
        <dbReference type="ARBA" id="ARBA00023274"/>
    </source>
</evidence>
<keyword evidence="5" id="KW-0694">RNA-binding</keyword>
<dbReference type="GO" id="GO:0003723">
    <property type="term" value="F:RNA binding"/>
    <property type="evidence" value="ECO:0007669"/>
    <property type="project" value="UniProtKB-KW"/>
</dbReference>
<gene>
    <name evidence="8" type="ORF">RRG08_026515</name>
</gene>
<dbReference type="GO" id="GO:0046872">
    <property type="term" value="F:metal ion binding"/>
    <property type="evidence" value="ECO:0007669"/>
    <property type="project" value="UniProtKB-KW"/>
</dbReference>
<dbReference type="PROSITE" id="PS50988">
    <property type="entry name" value="TROVE"/>
    <property type="match status" value="1"/>
</dbReference>
<reference evidence="8" key="1">
    <citation type="journal article" date="2023" name="G3 (Bethesda)">
        <title>A reference genome for the long-term kleptoplast-retaining sea slug Elysia crispata morphotype clarki.</title>
        <authorList>
            <person name="Eastman K.E."/>
            <person name="Pendleton A.L."/>
            <person name="Shaikh M.A."/>
            <person name="Suttiyut T."/>
            <person name="Ogas R."/>
            <person name="Tomko P."/>
            <person name="Gavelis G."/>
            <person name="Widhalm J.R."/>
            <person name="Wisecaver J.H."/>
        </authorList>
    </citation>
    <scope>NUCLEOTIDE SEQUENCE</scope>
    <source>
        <strain evidence="8">ECLA1</strain>
    </source>
</reference>
<accession>A0AAE1CSB2</accession>
<dbReference type="Proteomes" id="UP001283361">
    <property type="component" value="Unassembled WGS sequence"/>
</dbReference>
<evidence type="ECO:0000256" key="1">
    <source>
        <dbReference type="ARBA" id="ARBA00004496"/>
    </source>
</evidence>
<dbReference type="InterPro" id="IPR037214">
    <property type="entry name" value="TROVE_dom_sf"/>
</dbReference>
<dbReference type="PANTHER" id="PTHR14202">
    <property type="entry name" value="60 KDA RIBONUCLEOPROTEIN SSA/RO"/>
    <property type="match status" value="1"/>
</dbReference>
<comment type="similarity">
    <text evidence="2">Belongs to the Ro 60 kDa family.</text>
</comment>
<dbReference type="InterPro" id="IPR036465">
    <property type="entry name" value="vWFA_dom_sf"/>
</dbReference>